<dbReference type="RefSeq" id="WP_262096993.1">
    <property type="nucleotide sequence ID" value="NZ_JAOEGN010000021.1"/>
</dbReference>
<accession>A0ABT2PXI0</accession>
<feature type="chain" id="PRO_5046035263" evidence="1">
    <location>
        <begin position="25"/>
        <end position="446"/>
    </location>
</feature>
<keyword evidence="1" id="KW-0732">Signal</keyword>
<evidence type="ECO:0000313" key="3">
    <source>
        <dbReference type="Proteomes" id="UP001209076"/>
    </source>
</evidence>
<feature type="non-terminal residue" evidence="2">
    <location>
        <position position="446"/>
    </location>
</feature>
<protein>
    <submittedName>
        <fullName evidence="2">Uncharacterized protein</fullName>
    </submittedName>
</protein>
<evidence type="ECO:0000313" key="2">
    <source>
        <dbReference type="EMBL" id="MCU0105674.1"/>
    </source>
</evidence>
<evidence type="ECO:0000256" key="1">
    <source>
        <dbReference type="SAM" id="SignalP"/>
    </source>
</evidence>
<comment type="caution">
    <text evidence="2">The sequence shown here is derived from an EMBL/GenBank/DDBJ whole genome shotgun (WGS) entry which is preliminary data.</text>
</comment>
<proteinExistence type="predicted"/>
<gene>
    <name evidence="2" type="ORF">N7603_08385</name>
</gene>
<dbReference type="Proteomes" id="UP001209076">
    <property type="component" value="Unassembled WGS sequence"/>
</dbReference>
<dbReference type="PROSITE" id="PS51257">
    <property type="entry name" value="PROKAR_LIPOPROTEIN"/>
    <property type="match status" value="1"/>
</dbReference>
<sequence>MKKWIYLLLLVAPVLILSSCTESLKPDGGRAPVYQGMIISSSNINQTSNFNHAILTSLISNDGDQMSIDDEIKDDIDVIDSGEVEYFAVRNQDVLITVKLVNPDSQVILRFTLNGVTYQSFQFQEGSDSENLILKVNAGDVSGVKEFTIDEIKYIENVTNETRDAVFEGDRTVKLGVTYGSVPTATIINSDINATSITLNITITDESDLIDKAGNTIKAYLYNGSEIIDTKDLVLGSNLVRFEKLPFDSEYEYAIATVYDSLDGLGNRVGILHRELVRTKEIITIYSISSTQSSIFYDLNINDMDQVGAVSAIELYRGETLIEALTDLSVREFTGLLSNNEYTIKVTYTYDLNDGAGSQALVISQATTTMTKATPTVVIDNVLPTQTSIGFGITVTDGDQVGSVSAIELYRGETLIEALTDLSVREFTGLLSNNEYTIKVTYTYDL</sequence>
<organism evidence="2 3">
    <name type="scientific">Paracholeplasma vituli</name>
    <dbReference type="NCBI Taxonomy" id="69473"/>
    <lineage>
        <taxon>Bacteria</taxon>
        <taxon>Bacillati</taxon>
        <taxon>Mycoplasmatota</taxon>
        <taxon>Mollicutes</taxon>
        <taxon>Acholeplasmatales</taxon>
        <taxon>Acholeplasmataceae</taxon>
        <taxon>Paracholeplasma</taxon>
    </lineage>
</organism>
<reference evidence="3" key="1">
    <citation type="submission" date="2023-07" db="EMBL/GenBank/DDBJ databases">
        <title>Novel Mycoplasma species identified in domestic and wild animals.</title>
        <authorList>
            <person name="Volokhov D.V."/>
            <person name="Furtak V.A."/>
            <person name="Zagorodnyaya T.A."/>
        </authorList>
    </citation>
    <scope>NUCLEOTIDE SEQUENCE [LARGE SCALE GENOMIC DNA]</scope>
    <source>
        <strain evidence="3">92-19</strain>
    </source>
</reference>
<dbReference type="EMBL" id="JAOEGN010000021">
    <property type="protein sequence ID" value="MCU0105674.1"/>
    <property type="molecule type" value="Genomic_DNA"/>
</dbReference>
<keyword evidence="3" id="KW-1185">Reference proteome</keyword>
<name>A0ABT2PXI0_9MOLU</name>
<feature type="signal peptide" evidence="1">
    <location>
        <begin position="1"/>
        <end position="24"/>
    </location>
</feature>